<feature type="compositionally biased region" description="Polar residues" evidence="6">
    <location>
        <begin position="259"/>
        <end position="272"/>
    </location>
</feature>
<gene>
    <name evidence="7" type="ORF">PACLA_8A014050</name>
</gene>
<dbReference type="OrthoDB" id="5814287at2759"/>
<dbReference type="Proteomes" id="UP001152795">
    <property type="component" value="Unassembled WGS sequence"/>
</dbReference>
<dbReference type="PROSITE" id="PS50950">
    <property type="entry name" value="ZF_THAP"/>
    <property type="match status" value="1"/>
</dbReference>
<proteinExistence type="predicted"/>
<keyword evidence="5" id="KW-0175">Coiled coil</keyword>
<comment type="caution">
    <text evidence="7">The sequence shown here is derived from an EMBL/GenBank/DDBJ whole genome shotgun (WGS) entry which is preliminary data.</text>
</comment>
<evidence type="ECO:0000256" key="2">
    <source>
        <dbReference type="ARBA" id="ARBA00022771"/>
    </source>
</evidence>
<evidence type="ECO:0000256" key="5">
    <source>
        <dbReference type="SAM" id="Coils"/>
    </source>
</evidence>
<name>A0A7D9I3I2_PARCT</name>
<reference evidence="7" key="1">
    <citation type="submission" date="2020-04" db="EMBL/GenBank/DDBJ databases">
        <authorList>
            <person name="Alioto T."/>
            <person name="Alioto T."/>
            <person name="Gomez Garrido J."/>
        </authorList>
    </citation>
    <scope>NUCLEOTIDE SEQUENCE</scope>
    <source>
        <strain evidence="7">A484AB</strain>
    </source>
</reference>
<feature type="region of interest" description="Disordered" evidence="6">
    <location>
        <begin position="129"/>
        <end position="154"/>
    </location>
</feature>
<sequence length="791" mass="89332">MPNRCVAGGCSNVPDPSQNIGLHKFPEENDLEKKRRRLWVAFVRTKRAKWSPTANSRLCSQHFQTEDFESPFVIIPGTDFVSRSVLRLRLLNPAITTNMAKAKRVSIRLIQVQRENIAAVREVLKENVAKTSEAEASTSTTSTTDEPGLVDDQTATSDSLYPVQQPLSTEEASCQTPECLGCKKLKSQNRQLGNKIIDLKLKIQDKEAAIQKQKDTNSSRESIDESMAKVAAMEEKLEDETFVSSDEEMDIEEEPDYSEVSSPEPSLASGTESAPEADLSESDLSSDDEKPQVINKAHQFPAGTCQHIFLSQLLLLFNVCPACKSEKPFIETSVLGTMVKITTKCFNPDCSSPENTGKSQPIMTGTKMPAKNFLLCFSVLVSGASPSKIFLVFKNVGLSCISLKTYFKHQANKLFPTVHLYWKKYQEKMMAKLKATEQSLVIAGDGRHDSMGHSAKYCAYTLFCCTVPLTIDFSLVQRNIAGNSPAMELLGFKNCMDSLLVWGILFETFITDRHTGIAKHMQENLAHIKHYFDLWHLKKSKYFKLKYTKFLPSATSTPSGDGELIWAKFESFLSHLVNKHSDLPNGIFNKCAHGEEISDRKWLEEETTVYEKVCKVLKKTSLVKGIKKASPVAQTSCLEGFHSVVNQFAPKMIAYSNQGLYCRHIIAAVHFNHNLHRKNQENKDGSEQVKVVYPKFKNGEATVRNVKVKPNYDYVEQIFNMFIDAKQNKKLEAARLELQAMTRAPMNTMLEKQPRDKATELWKKRKSMVVQEVPRTVQFIFYNQRQVVKYI</sequence>
<evidence type="ECO:0000256" key="1">
    <source>
        <dbReference type="ARBA" id="ARBA00022723"/>
    </source>
</evidence>
<dbReference type="Gene3D" id="6.20.210.20">
    <property type="entry name" value="THAP domain"/>
    <property type="match status" value="1"/>
</dbReference>
<feature type="compositionally biased region" description="Acidic residues" evidence="6">
    <location>
        <begin position="238"/>
        <end position="257"/>
    </location>
</feature>
<feature type="region of interest" description="Disordered" evidence="6">
    <location>
        <begin position="238"/>
        <end position="291"/>
    </location>
</feature>
<evidence type="ECO:0000313" key="8">
    <source>
        <dbReference type="Proteomes" id="UP001152795"/>
    </source>
</evidence>
<keyword evidence="3" id="KW-0862">Zinc</keyword>
<dbReference type="EMBL" id="CACRXK020003127">
    <property type="protein sequence ID" value="CAB3997551.1"/>
    <property type="molecule type" value="Genomic_DNA"/>
</dbReference>
<dbReference type="SMART" id="SM00980">
    <property type="entry name" value="THAP"/>
    <property type="match status" value="1"/>
</dbReference>
<keyword evidence="4" id="KW-0238">DNA-binding</keyword>
<feature type="compositionally biased region" description="Low complexity" evidence="6">
    <location>
        <begin position="134"/>
        <end position="144"/>
    </location>
</feature>
<dbReference type="PANTHER" id="PTHR31751">
    <property type="entry name" value="SI:CH211-108C17.2-RELATED-RELATED"/>
    <property type="match status" value="1"/>
</dbReference>
<dbReference type="InterPro" id="IPR038441">
    <property type="entry name" value="THAP_Znf_sf"/>
</dbReference>
<dbReference type="PANTHER" id="PTHR31751:SF42">
    <property type="entry name" value="PROTEIN CBG10204"/>
    <property type="match status" value="1"/>
</dbReference>
<dbReference type="AlphaFoldDB" id="A0A7D9I3I2"/>
<dbReference type="SUPFAM" id="SSF57716">
    <property type="entry name" value="Glucocorticoid receptor-like (DNA-binding domain)"/>
    <property type="match status" value="1"/>
</dbReference>
<accession>A0A7D9I3I2</accession>
<keyword evidence="2" id="KW-0863">Zinc-finger</keyword>
<keyword evidence="1" id="KW-0479">Metal-binding</keyword>
<keyword evidence="8" id="KW-1185">Reference proteome</keyword>
<protein>
    <submittedName>
        <fullName evidence="7">THAP domain-containing 2</fullName>
    </submittedName>
</protein>
<dbReference type="GO" id="GO:0003677">
    <property type="term" value="F:DNA binding"/>
    <property type="evidence" value="ECO:0007669"/>
    <property type="project" value="UniProtKB-UniRule"/>
</dbReference>
<evidence type="ECO:0000256" key="6">
    <source>
        <dbReference type="SAM" id="MobiDB-lite"/>
    </source>
</evidence>
<dbReference type="GO" id="GO:0008270">
    <property type="term" value="F:zinc ion binding"/>
    <property type="evidence" value="ECO:0007669"/>
    <property type="project" value="UniProtKB-KW"/>
</dbReference>
<evidence type="ECO:0000256" key="3">
    <source>
        <dbReference type="ARBA" id="ARBA00022833"/>
    </source>
</evidence>
<feature type="coiled-coil region" evidence="5">
    <location>
        <begin position="182"/>
        <end position="216"/>
    </location>
</feature>
<evidence type="ECO:0000256" key="4">
    <source>
        <dbReference type="ARBA" id="ARBA00023125"/>
    </source>
</evidence>
<dbReference type="InterPro" id="IPR006612">
    <property type="entry name" value="THAP_Znf"/>
</dbReference>
<evidence type="ECO:0000313" key="7">
    <source>
        <dbReference type="EMBL" id="CAB3997551.1"/>
    </source>
</evidence>
<organism evidence="7 8">
    <name type="scientific">Paramuricea clavata</name>
    <name type="common">Red gorgonian</name>
    <name type="synonym">Violescent sea-whip</name>
    <dbReference type="NCBI Taxonomy" id="317549"/>
    <lineage>
        <taxon>Eukaryota</taxon>
        <taxon>Metazoa</taxon>
        <taxon>Cnidaria</taxon>
        <taxon>Anthozoa</taxon>
        <taxon>Octocorallia</taxon>
        <taxon>Malacalcyonacea</taxon>
        <taxon>Plexauridae</taxon>
        <taxon>Paramuricea</taxon>
    </lineage>
</organism>
<dbReference type="Pfam" id="PF05485">
    <property type="entry name" value="THAP"/>
    <property type="match status" value="1"/>
</dbReference>